<evidence type="ECO:0000313" key="2">
    <source>
        <dbReference type="Proteomes" id="UP001595912"/>
    </source>
</evidence>
<dbReference type="Proteomes" id="UP001595912">
    <property type="component" value="Unassembled WGS sequence"/>
</dbReference>
<dbReference type="EMBL" id="JBHSIU010000092">
    <property type="protein sequence ID" value="MFC5006162.1"/>
    <property type="molecule type" value="Genomic_DNA"/>
</dbReference>
<dbReference type="InterPro" id="IPR028962">
    <property type="entry name" value="Imm10"/>
</dbReference>
<proteinExistence type="predicted"/>
<organism evidence="1 2">
    <name type="scientific">Dactylosporangium cerinum</name>
    <dbReference type="NCBI Taxonomy" id="1434730"/>
    <lineage>
        <taxon>Bacteria</taxon>
        <taxon>Bacillati</taxon>
        <taxon>Actinomycetota</taxon>
        <taxon>Actinomycetes</taxon>
        <taxon>Micromonosporales</taxon>
        <taxon>Micromonosporaceae</taxon>
        <taxon>Dactylosporangium</taxon>
    </lineage>
</organism>
<reference evidence="2" key="1">
    <citation type="journal article" date="2019" name="Int. J. Syst. Evol. Microbiol.">
        <title>The Global Catalogue of Microorganisms (GCM) 10K type strain sequencing project: providing services to taxonomists for standard genome sequencing and annotation.</title>
        <authorList>
            <consortium name="The Broad Institute Genomics Platform"/>
            <consortium name="The Broad Institute Genome Sequencing Center for Infectious Disease"/>
            <person name="Wu L."/>
            <person name="Ma J."/>
        </authorList>
    </citation>
    <scope>NUCLEOTIDE SEQUENCE [LARGE SCALE GENOMIC DNA]</scope>
    <source>
        <strain evidence="2">CGMCC 4.7152</strain>
    </source>
</reference>
<comment type="caution">
    <text evidence="1">The sequence shown here is derived from an EMBL/GenBank/DDBJ whole genome shotgun (WGS) entry which is preliminary data.</text>
</comment>
<sequence length="133" mass="14531">MPIEFVAQVAGVDDEYCLVAAVAEQEDGTGRALIFQAGLEAPDDQDVRLGHDTHCLVTETHGTAYGCVRELTIDGNRLYVTLAEHALADLGLDDVEIHVELAVEPESIDLLRGYLDRILTYGRPEAQPTVLRT</sequence>
<gene>
    <name evidence="1" type="ORF">ACFPIJ_51135</name>
</gene>
<keyword evidence="2" id="KW-1185">Reference proteome</keyword>
<dbReference type="RefSeq" id="WP_380126770.1">
    <property type="nucleotide sequence ID" value="NZ_JBHSIU010000092.1"/>
</dbReference>
<accession>A0ABV9WBN4</accession>
<evidence type="ECO:0000313" key="1">
    <source>
        <dbReference type="EMBL" id="MFC5006162.1"/>
    </source>
</evidence>
<dbReference type="Pfam" id="PF15588">
    <property type="entry name" value="Imm10"/>
    <property type="match status" value="1"/>
</dbReference>
<protein>
    <submittedName>
        <fullName evidence="1">Imm10 family immunity protein</fullName>
    </submittedName>
</protein>
<name>A0ABV9WBN4_9ACTN</name>